<dbReference type="InterPro" id="IPR005578">
    <property type="entry name" value="Yif1_fam"/>
</dbReference>
<dbReference type="InterPro" id="IPR001214">
    <property type="entry name" value="SET_dom"/>
</dbReference>
<gene>
    <name evidence="12" type="ORF">CCMP2556_LOCUS29293</name>
</gene>
<evidence type="ECO:0000313" key="13">
    <source>
        <dbReference type="Proteomes" id="UP001642484"/>
    </source>
</evidence>
<keyword evidence="7" id="KW-0653">Protein transport</keyword>
<protein>
    <recommendedName>
        <fullName evidence="11">SET domain-containing protein</fullName>
    </recommendedName>
</protein>
<evidence type="ECO:0000259" key="11">
    <source>
        <dbReference type="Pfam" id="PF00856"/>
    </source>
</evidence>
<comment type="subcellular location">
    <subcellularLocation>
        <location evidence="1">Endoplasmic reticulum membrane</location>
        <topology evidence="1">Multi-pass membrane protein</topology>
    </subcellularLocation>
    <subcellularLocation>
        <location evidence="2">Golgi apparatus membrane</location>
        <topology evidence="2">Multi-pass membrane protein</topology>
    </subcellularLocation>
</comment>
<evidence type="ECO:0000256" key="1">
    <source>
        <dbReference type="ARBA" id="ARBA00004477"/>
    </source>
</evidence>
<evidence type="ECO:0000256" key="3">
    <source>
        <dbReference type="ARBA" id="ARBA00009727"/>
    </source>
</evidence>
<dbReference type="Pfam" id="PF03878">
    <property type="entry name" value="YIF1"/>
    <property type="match status" value="1"/>
</dbReference>
<dbReference type="PANTHER" id="PTHR12197">
    <property type="entry name" value="HISTONE-LYSINE N-METHYLTRANSFERASE SMYD"/>
    <property type="match status" value="1"/>
</dbReference>
<feature type="domain" description="SET" evidence="11">
    <location>
        <begin position="60"/>
        <end position="98"/>
    </location>
</feature>
<keyword evidence="6" id="KW-0256">Endoplasmic reticulum</keyword>
<dbReference type="InterPro" id="IPR046341">
    <property type="entry name" value="SET_dom_sf"/>
</dbReference>
<reference evidence="12 13" key="1">
    <citation type="submission" date="2024-02" db="EMBL/GenBank/DDBJ databases">
        <authorList>
            <person name="Chen Y."/>
            <person name="Shah S."/>
            <person name="Dougan E. K."/>
            <person name="Thang M."/>
            <person name="Chan C."/>
        </authorList>
    </citation>
    <scope>NUCLEOTIDE SEQUENCE [LARGE SCALE GENOMIC DNA]</scope>
</reference>
<evidence type="ECO:0000256" key="6">
    <source>
        <dbReference type="ARBA" id="ARBA00022824"/>
    </source>
</evidence>
<dbReference type="InterPro" id="IPR050869">
    <property type="entry name" value="H3K4_H4K5_MeTrfase"/>
</dbReference>
<keyword evidence="10" id="KW-0472">Membrane</keyword>
<dbReference type="EMBL" id="CAXAMN010021429">
    <property type="protein sequence ID" value="CAK9059497.1"/>
    <property type="molecule type" value="Genomic_DNA"/>
</dbReference>
<evidence type="ECO:0000256" key="7">
    <source>
        <dbReference type="ARBA" id="ARBA00022927"/>
    </source>
</evidence>
<dbReference type="Gene3D" id="2.170.270.10">
    <property type="entry name" value="SET domain"/>
    <property type="match status" value="1"/>
</dbReference>
<name>A0ABP0N8W7_9DINO</name>
<organism evidence="12 13">
    <name type="scientific">Durusdinium trenchii</name>
    <dbReference type="NCBI Taxonomy" id="1381693"/>
    <lineage>
        <taxon>Eukaryota</taxon>
        <taxon>Sar</taxon>
        <taxon>Alveolata</taxon>
        <taxon>Dinophyceae</taxon>
        <taxon>Suessiales</taxon>
        <taxon>Symbiodiniaceae</taxon>
        <taxon>Durusdinium</taxon>
    </lineage>
</organism>
<proteinExistence type="inferred from homology"/>
<evidence type="ECO:0000256" key="5">
    <source>
        <dbReference type="ARBA" id="ARBA00022692"/>
    </source>
</evidence>
<dbReference type="CDD" id="cd20071">
    <property type="entry name" value="SET_SMYD"/>
    <property type="match status" value="1"/>
</dbReference>
<keyword evidence="5" id="KW-0812">Transmembrane</keyword>
<evidence type="ECO:0000256" key="4">
    <source>
        <dbReference type="ARBA" id="ARBA00022448"/>
    </source>
</evidence>
<evidence type="ECO:0000256" key="2">
    <source>
        <dbReference type="ARBA" id="ARBA00004653"/>
    </source>
</evidence>
<comment type="similarity">
    <text evidence="3">Belongs to the YIF1 family.</text>
</comment>
<accession>A0ABP0N8W7</accession>
<keyword evidence="4" id="KW-0813">Transport</keyword>
<evidence type="ECO:0000256" key="8">
    <source>
        <dbReference type="ARBA" id="ARBA00022989"/>
    </source>
</evidence>
<comment type="caution">
    <text evidence="12">The sequence shown here is derived from an EMBL/GenBank/DDBJ whole genome shotgun (WGS) entry which is preliminary data.</text>
</comment>
<evidence type="ECO:0000256" key="10">
    <source>
        <dbReference type="ARBA" id="ARBA00023136"/>
    </source>
</evidence>
<dbReference type="Gene3D" id="1.25.40.10">
    <property type="entry name" value="Tetratricopeptide repeat domain"/>
    <property type="match status" value="1"/>
</dbReference>
<dbReference type="Pfam" id="PF00856">
    <property type="entry name" value="SET"/>
    <property type="match status" value="1"/>
</dbReference>
<evidence type="ECO:0000256" key="9">
    <source>
        <dbReference type="ARBA" id="ARBA00023034"/>
    </source>
</evidence>
<keyword evidence="13" id="KW-1185">Reference proteome</keyword>
<evidence type="ECO:0000313" key="12">
    <source>
        <dbReference type="EMBL" id="CAK9059497.1"/>
    </source>
</evidence>
<dbReference type="Proteomes" id="UP001642484">
    <property type="component" value="Unassembled WGS sequence"/>
</dbReference>
<dbReference type="PANTHER" id="PTHR12197:SF251">
    <property type="entry name" value="EG:BACR7C10.4 PROTEIN"/>
    <property type="match status" value="1"/>
</dbReference>
<dbReference type="SUPFAM" id="SSF82199">
    <property type="entry name" value="SET domain"/>
    <property type="match status" value="1"/>
</dbReference>
<keyword evidence="8" id="KW-1133">Transmembrane helix</keyword>
<sequence length="456" mass="50266">MNSRYRHLQHHLQHPTTLVETRSKTPHVFHFACLHRPCNLRLRANGLQSLQGTSVCDLISRANHSCRPNATLCPEESGIIRLVASTSLKPGDEVLISYLSGEDLLRPTWARQRELQRGPWGFTCACTRCAAPDDARGMRCARCGSGCHFPHPDGRWTNCTACGLAAGEGARSFEEVEDDWHQELSQLDRLSDETAAGVRALELYRKLCQASGHANITGGGHANILGQHWIKAWAARACAQSTAVPPLRAAAAARQLAKFVTCLRGESTSLLHAEALLLRAEALQRLPAEAARSSTARAAQAGRLVRAWCQQALDEAEPLAGAHHPMVRHLKELLQREEPDAEEPQRSAKRKRSAIGGWRVRAVAERSERQRGILHDFRPEVLPSTASFALVLLFLEVGVAKMGFYVVGSAVPFLEIMANCSYKYVQVTFMVIARILTGPNMCLSCTVRTVHERCTS</sequence>
<keyword evidence="9" id="KW-0333">Golgi apparatus</keyword>
<dbReference type="InterPro" id="IPR011990">
    <property type="entry name" value="TPR-like_helical_dom_sf"/>
</dbReference>